<feature type="region of interest" description="Disordered" evidence="1">
    <location>
        <begin position="47"/>
        <end position="117"/>
    </location>
</feature>
<dbReference type="AlphaFoldDB" id="A0A4Y7RYS2"/>
<comment type="caution">
    <text evidence="2">The sequence shown here is derived from an EMBL/GenBank/DDBJ whole genome shotgun (WGS) entry which is preliminary data.</text>
</comment>
<proteinExistence type="predicted"/>
<name>A0A4Y7RYS2_9FIRM</name>
<organism evidence="2 3">
    <name type="scientific">Pelotomaculum propionicicum</name>
    <dbReference type="NCBI Taxonomy" id="258475"/>
    <lineage>
        <taxon>Bacteria</taxon>
        <taxon>Bacillati</taxon>
        <taxon>Bacillota</taxon>
        <taxon>Clostridia</taxon>
        <taxon>Eubacteriales</taxon>
        <taxon>Desulfotomaculaceae</taxon>
        <taxon>Pelotomaculum</taxon>
    </lineage>
</organism>
<dbReference type="RefSeq" id="WP_134212091.1">
    <property type="nucleotide sequence ID" value="NZ_QFFZ01000001.1"/>
</dbReference>
<gene>
    <name evidence="2" type="ORF">Pmgp_00200</name>
</gene>
<sequence length="153" mass="17199">MKYIWLVIMLMIIVRSIWLQRKRAASRGKLDAPREDLSFDAEDLFFESSPAGEPCESGPELDLPEDPAGLGGDSTKVSNDSGYEGKLEKPARERRPDRCGNMDSRREPHGRCGGTELFDGGIGQREFIKGMVWSQILGPRGGIQASKRFRHRY</sequence>
<protein>
    <submittedName>
        <fullName evidence="2">Uncharacterized protein</fullName>
    </submittedName>
</protein>
<feature type="compositionally biased region" description="Basic and acidic residues" evidence="1">
    <location>
        <begin position="83"/>
        <end position="110"/>
    </location>
</feature>
<evidence type="ECO:0000313" key="2">
    <source>
        <dbReference type="EMBL" id="TEB13792.1"/>
    </source>
</evidence>
<accession>A0A4Y7RYS2</accession>
<evidence type="ECO:0000313" key="3">
    <source>
        <dbReference type="Proteomes" id="UP000297597"/>
    </source>
</evidence>
<evidence type="ECO:0000256" key="1">
    <source>
        <dbReference type="SAM" id="MobiDB-lite"/>
    </source>
</evidence>
<reference evidence="2 3" key="1">
    <citation type="journal article" date="2018" name="Environ. Microbiol.">
        <title>Novel energy conservation strategies and behaviour of Pelotomaculum schinkii driving syntrophic propionate catabolism.</title>
        <authorList>
            <person name="Hidalgo-Ahumada C.A.P."/>
            <person name="Nobu M.K."/>
            <person name="Narihiro T."/>
            <person name="Tamaki H."/>
            <person name="Liu W.T."/>
            <person name="Kamagata Y."/>
            <person name="Stams A.J.M."/>
            <person name="Imachi H."/>
            <person name="Sousa D.Z."/>
        </authorList>
    </citation>
    <scope>NUCLEOTIDE SEQUENCE [LARGE SCALE GENOMIC DNA]</scope>
    <source>
        <strain evidence="2 3">MGP</strain>
    </source>
</reference>
<dbReference type="EMBL" id="QFFZ01000001">
    <property type="protein sequence ID" value="TEB13792.1"/>
    <property type="molecule type" value="Genomic_DNA"/>
</dbReference>
<keyword evidence="3" id="KW-1185">Reference proteome</keyword>
<dbReference type="Proteomes" id="UP000297597">
    <property type="component" value="Unassembled WGS sequence"/>
</dbReference>
<dbReference type="OrthoDB" id="9995008at2"/>